<comment type="caution">
    <text evidence="2">The sequence shown here is derived from an EMBL/GenBank/DDBJ whole genome shotgun (WGS) entry which is preliminary data.</text>
</comment>
<dbReference type="EMBL" id="JAIOUQ010000014">
    <property type="protein sequence ID" value="MBZ2166701.1"/>
    <property type="molecule type" value="Genomic_DNA"/>
</dbReference>
<dbReference type="RefSeq" id="WP_223792246.1">
    <property type="nucleotide sequence ID" value="NZ_JAIOUQ010000014.1"/>
</dbReference>
<dbReference type="InterPro" id="IPR013783">
    <property type="entry name" value="Ig-like_fold"/>
</dbReference>
<dbReference type="InterPro" id="IPR011635">
    <property type="entry name" value="CARDB"/>
</dbReference>
<protein>
    <recommendedName>
        <fullName evidence="1">CARDB domain-containing protein</fullName>
    </recommendedName>
</protein>
<feature type="domain" description="CARDB" evidence="1">
    <location>
        <begin position="396"/>
        <end position="500"/>
    </location>
</feature>
<feature type="domain" description="CARDB" evidence="1">
    <location>
        <begin position="276"/>
        <end position="381"/>
    </location>
</feature>
<accession>A0A8T5V491</accession>
<organism evidence="2 3">
    <name type="scientific">Methanobacterium spitsbergense</name>
    <dbReference type="NCBI Taxonomy" id="2874285"/>
    <lineage>
        <taxon>Archaea</taxon>
        <taxon>Methanobacteriati</taxon>
        <taxon>Methanobacteriota</taxon>
        <taxon>Methanomada group</taxon>
        <taxon>Methanobacteria</taxon>
        <taxon>Methanobacteriales</taxon>
        <taxon>Methanobacteriaceae</taxon>
        <taxon>Methanobacterium</taxon>
    </lineage>
</organism>
<proteinExistence type="predicted"/>
<reference evidence="3" key="1">
    <citation type="journal article" date="2022" name="Microbiol. Resour. Announc.">
        <title>Draft Genome Sequence of a Methanogenic Archaeon from West Spitsbergen Permafrost.</title>
        <authorList>
            <person name="Trubitsyn V."/>
            <person name="Rivkina E."/>
            <person name="Shcherbakova V."/>
        </authorList>
    </citation>
    <scope>NUCLEOTIDE SEQUENCE [LARGE SCALE GENOMIC DNA]</scope>
    <source>
        <strain evidence="3">VT</strain>
    </source>
</reference>
<dbReference type="Proteomes" id="UP000825933">
    <property type="component" value="Unassembled WGS sequence"/>
</dbReference>
<evidence type="ECO:0000313" key="3">
    <source>
        <dbReference type="Proteomes" id="UP000825933"/>
    </source>
</evidence>
<dbReference type="AlphaFoldDB" id="A0A8T5V491"/>
<gene>
    <name evidence="2" type="ORF">K8N75_11705</name>
</gene>
<evidence type="ECO:0000259" key="1">
    <source>
        <dbReference type="Pfam" id="PF07705"/>
    </source>
</evidence>
<evidence type="ECO:0000313" key="2">
    <source>
        <dbReference type="EMBL" id="MBZ2166701.1"/>
    </source>
</evidence>
<dbReference type="Pfam" id="PF07705">
    <property type="entry name" value="CARDB"/>
    <property type="match status" value="2"/>
</dbReference>
<sequence>MDIKRIFKILIVTAVSLTFICSILPYSEAHILIIGDSANDIPSAYSEAKSIASLLKSKGYSVLELYKGNATTKNILKGMYGADAIIYAGHGGYQSGNYNLKGGSATPPFALVGSDNFIWGIGNRMREGWDGKLFTAPVKNNIPVILLESCFSTGWVDNCQVSNPTSTIYNFANMFRGSGANYYASAWTGEGLDLVNSFISGGTKNFAEYNSKNDYEKIVKSISYNNTKVWRNSGGYSAFVGNWLGTFPTLQQTTKYNDNAAELWYNSDRSKNPYQSDLTVSEVINPKNGIKGHKINVLSTIKNLVNAASSSFYVNFYLKKNSTSKNIYMGQTFITSIGSLSSKHLNTTLTLPTNIATANYNILLYADPYKTNPETNKNNNYKLGSTRISIHSAYRDLVLTGIGAKINGYSGNKLYVTNTIKNIGTISTSSFWVHYYLKKKGNAQNKYIGQHYFTGLGGGKSKTLNTTIKLSSSIVAKNYYISAYADAHKTVSESNENNNYKFSTIKSV</sequence>
<dbReference type="Gene3D" id="2.60.40.10">
    <property type="entry name" value="Immunoglobulins"/>
    <property type="match status" value="2"/>
</dbReference>
<keyword evidence="3" id="KW-1185">Reference proteome</keyword>
<name>A0A8T5V491_9EURY</name>